<dbReference type="InterPro" id="IPR001343">
    <property type="entry name" value="Hemolysn_Ca-bd"/>
</dbReference>
<proteinExistence type="predicted"/>
<dbReference type="Proteomes" id="UP000005090">
    <property type="component" value="Chromosome"/>
</dbReference>
<evidence type="ECO:0008006" key="4">
    <source>
        <dbReference type="Google" id="ProtNLM"/>
    </source>
</evidence>
<dbReference type="Gene3D" id="2.150.10.10">
    <property type="entry name" value="Serralysin-like metalloprotease, C-terminal"/>
    <property type="match status" value="1"/>
</dbReference>
<reference evidence="2 3" key="1">
    <citation type="journal article" date="2013" name="Genome Announc.">
        <title>Genome Sequence of the Obligate Gammaproteobacterial Methanotroph Methylomicrobium album Strain BG8.</title>
        <authorList>
            <person name="Kits K.D."/>
            <person name="Kalyuzhnaya M.G."/>
            <person name="Klotz M.G."/>
            <person name="Jetten M.S."/>
            <person name="Op den Camp H.J."/>
            <person name="Vuilleumier S."/>
            <person name="Bringel F."/>
            <person name="Dispirito A.A."/>
            <person name="Murrell J.C."/>
            <person name="Bruce D."/>
            <person name="Cheng J.F."/>
            <person name="Copeland A."/>
            <person name="Goodwin L."/>
            <person name="Hauser L."/>
            <person name="Lajus A."/>
            <person name="Land M.L."/>
            <person name="Lapidus A."/>
            <person name="Lucas S."/>
            <person name="Medigue C."/>
            <person name="Pitluck S."/>
            <person name="Woyke T."/>
            <person name="Zeytun A."/>
            <person name="Stein L.Y."/>
        </authorList>
    </citation>
    <scope>NUCLEOTIDE SEQUENCE [LARGE SCALE GENOMIC DNA]</scope>
    <source>
        <strain evidence="2 3">BG8</strain>
    </source>
</reference>
<evidence type="ECO:0000256" key="1">
    <source>
        <dbReference type="ARBA" id="ARBA00022837"/>
    </source>
</evidence>
<dbReference type="PRINTS" id="PR00313">
    <property type="entry name" value="CABNDNGRPT"/>
</dbReference>
<dbReference type="AlphaFoldDB" id="H8GI81"/>
<dbReference type="HOGENOM" id="CLU_398403_0_0_6"/>
<name>H8GI81_METAL</name>
<dbReference type="SUPFAM" id="SSF51120">
    <property type="entry name" value="beta-Roll"/>
    <property type="match status" value="1"/>
</dbReference>
<dbReference type="Pfam" id="PF00353">
    <property type="entry name" value="HemolysinCabind"/>
    <property type="match status" value="1"/>
</dbReference>
<dbReference type="GO" id="GO:0005509">
    <property type="term" value="F:calcium ion binding"/>
    <property type="evidence" value="ECO:0007669"/>
    <property type="project" value="InterPro"/>
</dbReference>
<dbReference type="PANTHER" id="PTHR39431:SF1">
    <property type="entry name" value="FRPA_C-RELATED PROTEIN"/>
    <property type="match status" value="1"/>
</dbReference>
<dbReference type="InterPro" id="IPR018511">
    <property type="entry name" value="Hemolysin-typ_Ca-bd_CS"/>
</dbReference>
<dbReference type="PANTHER" id="PTHR39431">
    <property type="entry name" value="FRPA/C-RELATED PROTEIN"/>
    <property type="match status" value="1"/>
</dbReference>
<dbReference type="STRING" id="686340.Metal_2506"/>
<gene>
    <name evidence="2" type="ORF">Metal_2506</name>
</gene>
<keyword evidence="1" id="KW-0106">Calcium</keyword>
<dbReference type="InterPro" id="IPR011049">
    <property type="entry name" value="Serralysin-like_metalloprot_C"/>
</dbReference>
<sequence length="556" mass="60349">MIRPNNTHTHETSVNGNLFMQTGPGRFALPVLWDVVNEFFNLNRGIKAGNYTEQQLRTLFGIDARNDATQVIQQYNYDDGLDNYAERTYIWNSGSYEIDDSAVSIVDANGNRHIEHFAVKPLGILNGPTGANGGILDNFDFEGGGLAQTGNAPLETWVDPSGIGIKVNIEITNITNFRSYTIANYAADVQKYNDSFINTALAGVRLSTEMHELAERIFDNGVTKFLDADNKPILYGTDQDDSIFGTLSRAGIDRNTGGTKTIVDIGRFDNPVSGWIQNGIHCIGGPGNDNLTGTDNPDKLVGGTDDDTLDGNGGDDYLEGGDGFDLYFANDGDRIFDSDGRGVVYFNGQELKTATKRLMTNDDFYQDAAGNRYYHQGDDLLVVSGDQSASLVIENFQNQNLGIKLKVMGGSSRVSSWREVTETPITDDIDNVFNVAQRTPPPDLRDPLTLDLDGDGLETTAFSTHPIYFDHDVNGIKEGTGWVLPDDGLLVLDRNGNGVIDDGTELFGDHTPLAGSGFAVDGFAAIAQEDSPVGRATALSLPEAHVAIMLRTMARA</sequence>
<keyword evidence="3" id="KW-1185">Reference proteome</keyword>
<organism evidence="2 3">
    <name type="scientific">Methylomicrobium album BG8</name>
    <dbReference type="NCBI Taxonomy" id="686340"/>
    <lineage>
        <taxon>Bacteria</taxon>
        <taxon>Pseudomonadati</taxon>
        <taxon>Pseudomonadota</taxon>
        <taxon>Gammaproteobacteria</taxon>
        <taxon>Methylococcales</taxon>
        <taxon>Methylococcaceae</taxon>
        <taxon>Methylomicrobium</taxon>
    </lineage>
</organism>
<evidence type="ECO:0000313" key="2">
    <source>
        <dbReference type="EMBL" id="EIC30225.1"/>
    </source>
</evidence>
<dbReference type="EMBL" id="CM001475">
    <property type="protein sequence ID" value="EIC30225.1"/>
    <property type="molecule type" value="Genomic_DNA"/>
</dbReference>
<accession>H8GI81</accession>
<evidence type="ECO:0000313" key="3">
    <source>
        <dbReference type="Proteomes" id="UP000005090"/>
    </source>
</evidence>
<protein>
    <recommendedName>
        <fullName evidence="4">Calcium-binding protein</fullName>
    </recommendedName>
</protein>
<dbReference type="PROSITE" id="PS00330">
    <property type="entry name" value="HEMOLYSIN_CALCIUM"/>
    <property type="match status" value="1"/>
</dbReference>
<dbReference type="RefSeq" id="WP_005372746.1">
    <property type="nucleotide sequence ID" value="NZ_CM001475.1"/>
</dbReference>
<dbReference type="eggNOG" id="COG2931">
    <property type="taxonomic scope" value="Bacteria"/>
</dbReference>